<dbReference type="eggNOG" id="KOG1516">
    <property type="taxonomic scope" value="Eukaryota"/>
</dbReference>
<dbReference type="SUPFAM" id="SSF53474">
    <property type="entry name" value="alpha/beta-Hydrolases"/>
    <property type="match status" value="1"/>
</dbReference>
<sequence>MDQFQIIVKLLLVPIIFTKCNHLIVNTTQGLLRGREFKSRNGRTVAAFSGIQFAKPPLGRLRFQVICDLYILISRKDPQPPEVWSGIKDAYKFGDACVQIPSAFRPVNITRFGSEDCLYLSVYTPNTQPSKLFPVFVYLYGGDFAYGSGEIDKSPEYFMDYDIVMVMPNYRVGPLGFLSLQDDVIAGNMGLKDQVMALVWVRNNIANFGGDPGQVTLIGESAGGVSVHYHMYSPMSRVYVYFQKQIVDHLMVPIVDTNSSNPFLPINPLETEPLPIPWIVGTVTFEGFPKSADYIRNESKFNDLDQNFYEELPKILFYENTALHPREITQKLREFYFDGKQITKDVLKNLTDMFSDNRVLSPSIQALKQQKGPQYLYYFNYIGKVNFQKVLTGKMVLKGAAHLDDTIYIWKINNPLKIAAPATCSDLNLSHLLVKLFVNFAYFGNPTPQGSEFTWPRWDNQEQNFVSFDNRGVKLCSKFIPERMKLWDGLRTRDKVDKTF</sequence>
<dbReference type="InterPro" id="IPR002018">
    <property type="entry name" value="CarbesteraseB"/>
</dbReference>
<dbReference type="VEuPathDB" id="VectorBase:RPRC003566"/>
<dbReference type="InterPro" id="IPR019826">
    <property type="entry name" value="Carboxylesterase_B_AS"/>
</dbReference>
<dbReference type="InParanoid" id="T1HHP3"/>
<dbReference type="ESTHER" id="rhopr-t1hhp3">
    <property type="family name" value="Carb_B_Arthropoda"/>
</dbReference>
<dbReference type="AlphaFoldDB" id="T1HHP3"/>
<dbReference type="PANTHER" id="PTHR11559">
    <property type="entry name" value="CARBOXYLESTERASE"/>
    <property type="match status" value="1"/>
</dbReference>
<dbReference type="PROSITE" id="PS00122">
    <property type="entry name" value="CARBOXYLESTERASE_B_1"/>
    <property type="match status" value="1"/>
</dbReference>
<evidence type="ECO:0000256" key="3">
    <source>
        <dbReference type="ARBA" id="ARBA00022801"/>
    </source>
</evidence>
<reference evidence="7" key="1">
    <citation type="submission" date="2015-05" db="UniProtKB">
        <authorList>
            <consortium name="EnsemblMetazoa"/>
        </authorList>
    </citation>
    <scope>IDENTIFICATION</scope>
</reference>
<keyword evidence="8" id="KW-1185">Reference proteome</keyword>
<keyword evidence="2" id="KW-0719">Serine esterase</keyword>
<evidence type="ECO:0000313" key="8">
    <source>
        <dbReference type="Proteomes" id="UP000015103"/>
    </source>
</evidence>
<evidence type="ECO:0000256" key="5">
    <source>
        <dbReference type="RuleBase" id="RU361235"/>
    </source>
</evidence>
<evidence type="ECO:0000259" key="6">
    <source>
        <dbReference type="Pfam" id="PF00135"/>
    </source>
</evidence>
<dbReference type="Pfam" id="PF00135">
    <property type="entry name" value="COesterase"/>
    <property type="match status" value="2"/>
</dbReference>
<feature type="domain" description="Carboxylesterase type B" evidence="6">
    <location>
        <begin position="23"/>
        <end position="247"/>
    </location>
</feature>
<dbReference type="EMBL" id="ACPB03004536">
    <property type="status" value="NOT_ANNOTATED_CDS"/>
    <property type="molecule type" value="Genomic_DNA"/>
</dbReference>
<proteinExistence type="inferred from homology"/>
<dbReference type="InterPro" id="IPR019819">
    <property type="entry name" value="Carboxylesterase_B_CS"/>
</dbReference>
<protein>
    <recommendedName>
        <fullName evidence="5">Carboxylic ester hydrolase</fullName>
        <ecNumber evidence="5">3.1.1.-</ecNumber>
    </recommendedName>
</protein>
<comment type="similarity">
    <text evidence="1 5">Belongs to the type-B carboxylesterase/lipase family.</text>
</comment>
<keyword evidence="3 5" id="KW-0378">Hydrolase</keyword>
<evidence type="ECO:0000313" key="7">
    <source>
        <dbReference type="EnsemblMetazoa" id="RPRC003566-PA"/>
    </source>
</evidence>
<dbReference type="PROSITE" id="PS00941">
    <property type="entry name" value="CARBOXYLESTERASE_B_2"/>
    <property type="match status" value="1"/>
</dbReference>
<accession>T1HHP3</accession>
<dbReference type="STRING" id="13249.T1HHP3"/>
<keyword evidence="4" id="KW-0325">Glycoprotein</keyword>
<evidence type="ECO:0000256" key="1">
    <source>
        <dbReference type="ARBA" id="ARBA00005964"/>
    </source>
</evidence>
<dbReference type="GO" id="GO:0052689">
    <property type="term" value="F:carboxylic ester hydrolase activity"/>
    <property type="evidence" value="ECO:0007669"/>
    <property type="project" value="UniProtKB-KW"/>
</dbReference>
<dbReference type="Gene3D" id="3.40.50.1820">
    <property type="entry name" value="alpha/beta hydrolase"/>
    <property type="match status" value="2"/>
</dbReference>
<organism evidence="7 8">
    <name type="scientific">Rhodnius prolixus</name>
    <name type="common">Triatomid bug</name>
    <dbReference type="NCBI Taxonomy" id="13249"/>
    <lineage>
        <taxon>Eukaryota</taxon>
        <taxon>Metazoa</taxon>
        <taxon>Ecdysozoa</taxon>
        <taxon>Arthropoda</taxon>
        <taxon>Hexapoda</taxon>
        <taxon>Insecta</taxon>
        <taxon>Pterygota</taxon>
        <taxon>Neoptera</taxon>
        <taxon>Paraneoptera</taxon>
        <taxon>Hemiptera</taxon>
        <taxon>Heteroptera</taxon>
        <taxon>Panheteroptera</taxon>
        <taxon>Cimicomorpha</taxon>
        <taxon>Reduviidae</taxon>
        <taxon>Triatominae</taxon>
        <taxon>Rhodnius</taxon>
    </lineage>
</organism>
<dbReference type="EnsemblMetazoa" id="RPRC003566-RA">
    <property type="protein sequence ID" value="RPRC003566-PA"/>
    <property type="gene ID" value="RPRC003566"/>
</dbReference>
<evidence type="ECO:0000256" key="4">
    <source>
        <dbReference type="ARBA" id="ARBA00023180"/>
    </source>
</evidence>
<dbReference type="HOGENOM" id="CLU_006586_13_2_1"/>
<name>T1HHP3_RHOPR</name>
<dbReference type="OMA" id="RTIVENC"/>
<evidence type="ECO:0000256" key="2">
    <source>
        <dbReference type="ARBA" id="ARBA00022487"/>
    </source>
</evidence>
<dbReference type="InterPro" id="IPR050309">
    <property type="entry name" value="Type-B_Carboxylest/Lipase"/>
</dbReference>
<feature type="domain" description="Carboxylesterase type B" evidence="6">
    <location>
        <begin position="251"/>
        <end position="480"/>
    </location>
</feature>
<dbReference type="EC" id="3.1.1.-" evidence="5"/>
<dbReference type="InterPro" id="IPR029058">
    <property type="entry name" value="AB_hydrolase_fold"/>
</dbReference>
<dbReference type="Proteomes" id="UP000015103">
    <property type="component" value="Unassembled WGS sequence"/>
</dbReference>